<dbReference type="InterPro" id="IPR036724">
    <property type="entry name" value="Cobalamin-bd_sf"/>
</dbReference>
<organism evidence="2 3">
    <name type="scientific">Jatrophihabitans telluris</name>
    <dbReference type="NCBI Taxonomy" id="2038343"/>
    <lineage>
        <taxon>Bacteria</taxon>
        <taxon>Bacillati</taxon>
        <taxon>Actinomycetota</taxon>
        <taxon>Actinomycetes</taxon>
        <taxon>Jatrophihabitantales</taxon>
        <taxon>Jatrophihabitantaceae</taxon>
        <taxon>Jatrophihabitans</taxon>
    </lineage>
</organism>
<dbReference type="InterPro" id="IPR003759">
    <property type="entry name" value="Cbl-bd_cap"/>
</dbReference>
<dbReference type="Proteomes" id="UP001056336">
    <property type="component" value="Chromosome"/>
</dbReference>
<feature type="domain" description="HTH merR-type" evidence="1">
    <location>
        <begin position="1"/>
        <end position="38"/>
    </location>
</feature>
<evidence type="ECO:0000313" key="2">
    <source>
        <dbReference type="EMBL" id="UQX90314.1"/>
    </source>
</evidence>
<accession>A0ABY4R3B5</accession>
<reference evidence="2" key="1">
    <citation type="journal article" date="2018" name="Int. J. Syst. Evol. Microbiol.">
        <title>Jatrophihabitans telluris sp. nov., isolated from sediment soil of lava forest wetlands and the emended description of the genus Jatrophihabitans.</title>
        <authorList>
            <person name="Lee K.C."/>
            <person name="Suh M.K."/>
            <person name="Eom M.K."/>
            <person name="Kim K.K."/>
            <person name="Kim J.S."/>
            <person name="Kim D.S."/>
            <person name="Ko S.H."/>
            <person name="Shin Y.K."/>
            <person name="Lee J.S."/>
        </authorList>
    </citation>
    <scope>NUCLEOTIDE SEQUENCE</scope>
    <source>
        <strain evidence="2">N237</strain>
    </source>
</reference>
<sequence>MPTLRSWELRYGIPAMDRESGRHRRYNNAELHAMRLMRDEIARGKRASVAAHSVQQMLGQAGPARGYLDRFLAAAEQENPAAIRRQLDRAREGLGLGACIDDVLLPALHQVGTWWQTGRCDIDQERLTTETVRGWLDRQSSLAPPTVDPTPIVLACGPSDLHTVGLESFALLLRMRGRSCRVLGARTPALALITAIQASGARQVVIVSHLSSGRHRAVESLRQVAALGVQTYFAGNAFSSTAARRGVPGEYLGTRLQDACSALL</sequence>
<evidence type="ECO:0000259" key="1">
    <source>
        <dbReference type="PROSITE" id="PS50937"/>
    </source>
</evidence>
<dbReference type="InterPro" id="IPR036594">
    <property type="entry name" value="Meth_synthase_dom"/>
</dbReference>
<gene>
    <name evidence="2" type="ORF">M6D93_14305</name>
</gene>
<dbReference type="SUPFAM" id="SSF52242">
    <property type="entry name" value="Cobalamin (vitamin B12)-binding domain"/>
    <property type="match status" value="1"/>
</dbReference>
<evidence type="ECO:0000313" key="3">
    <source>
        <dbReference type="Proteomes" id="UP001056336"/>
    </source>
</evidence>
<proteinExistence type="predicted"/>
<dbReference type="EMBL" id="CP097332">
    <property type="protein sequence ID" value="UQX90314.1"/>
    <property type="molecule type" value="Genomic_DNA"/>
</dbReference>
<name>A0ABY4R3B5_9ACTN</name>
<dbReference type="RefSeq" id="WP_249774210.1">
    <property type="nucleotide sequence ID" value="NZ_CP097332.1"/>
</dbReference>
<dbReference type="InterPro" id="IPR000551">
    <property type="entry name" value="MerR-type_HTH_dom"/>
</dbReference>
<dbReference type="Pfam" id="PF02607">
    <property type="entry name" value="B12-binding_2"/>
    <property type="match status" value="1"/>
</dbReference>
<reference evidence="2" key="2">
    <citation type="submission" date="2022-05" db="EMBL/GenBank/DDBJ databases">
        <authorList>
            <person name="Kim J.-S."/>
            <person name="Lee K."/>
            <person name="Suh M."/>
            <person name="Eom M."/>
            <person name="Kim J.-S."/>
            <person name="Kim D.-S."/>
            <person name="Ko S.-H."/>
            <person name="Shin Y."/>
            <person name="Lee J.-S."/>
        </authorList>
    </citation>
    <scope>NUCLEOTIDE SEQUENCE</scope>
    <source>
        <strain evidence="2">N237</strain>
    </source>
</reference>
<dbReference type="Gene3D" id="3.40.50.280">
    <property type="entry name" value="Cobalamin-binding domain"/>
    <property type="match status" value="1"/>
</dbReference>
<protein>
    <submittedName>
        <fullName evidence="2">Cobalamin B12-binding domain-containing protein</fullName>
    </submittedName>
</protein>
<keyword evidence="3" id="KW-1185">Reference proteome</keyword>
<dbReference type="Gene3D" id="1.10.1240.10">
    <property type="entry name" value="Methionine synthase domain"/>
    <property type="match status" value="1"/>
</dbReference>
<dbReference type="PROSITE" id="PS50937">
    <property type="entry name" value="HTH_MERR_2"/>
    <property type="match status" value="1"/>
</dbReference>